<reference evidence="1 2" key="1">
    <citation type="submission" date="2018-11" db="EMBL/GenBank/DDBJ databases">
        <authorList>
            <consortium name="Pathogen Informatics"/>
        </authorList>
    </citation>
    <scope>NUCLEOTIDE SEQUENCE [LARGE SCALE GENOMIC DNA]</scope>
    <source>
        <strain>Denwood</strain>
        <strain evidence="2">Zambia</strain>
    </source>
</reference>
<evidence type="ECO:0000313" key="2">
    <source>
        <dbReference type="Proteomes" id="UP000269396"/>
    </source>
</evidence>
<organism evidence="1 2">
    <name type="scientific">Schistosoma mattheei</name>
    <dbReference type="NCBI Taxonomy" id="31246"/>
    <lineage>
        <taxon>Eukaryota</taxon>
        <taxon>Metazoa</taxon>
        <taxon>Spiralia</taxon>
        <taxon>Lophotrochozoa</taxon>
        <taxon>Platyhelminthes</taxon>
        <taxon>Trematoda</taxon>
        <taxon>Digenea</taxon>
        <taxon>Strigeidida</taxon>
        <taxon>Schistosomatoidea</taxon>
        <taxon>Schistosomatidae</taxon>
        <taxon>Schistosoma</taxon>
    </lineage>
</organism>
<protein>
    <submittedName>
        <fullName evidence="1">Uncharacterized protein</fullName>
    </submittedName>
</protein>
<keyword evidence="2" id="KW-1185">Reference proteome</keyword>
<gene>
    <name evidence="1" type="ORF">SMTD_LOCUS12614</name>
</gene>
<accession>A0A3P8FSX1</accession>
<name>A0A3P8FSX1_9TREM</name>
<sequence>MSINDCTIGVDVTTTGVDVTVVIAVGDNIFVPIVVVKEDGLNSSVKSPGRWPWRCPVK</sequence>
<dbReference type="Proteomes" id="UP000269396">
    <property type="component" value="Unassembled WGS sequence"/>
</dbReference>
<dbReference type="EMBL" id="UZAL01032623">
    <property type="protein sequence ID" value="VDP61374.1"/>
    <property type="molecule type" value="Genomic_DNA"/>
</dbReference>
<evidence type="ECO:0000313" key="1">
    <source>
        <dbReference type="EMBL" id="VDP61374.1"/>
    </source>
</evidence>
<dbReference type="AlphaFoldDB" id="A0A3P8FSX1"/>
<proteinExistence type="predicted"/>